<evidence type="ECO:0000313" key="4">
    <source>
        <dbReference type="Proteomes" id="UP001530293"/>
    </source>
</evidence>
<dbReference type="PROSITE" id="PS00028">
    <property type="entry name" value="ZINC_FINGER_C2H2_1"/>
    <property type="match status" value="1"/>
</dbReference>
<dbReference type="PANTHER" id="PTHR11081:SF59">
    <property type="entry name" value="FI23547P1"/>
    <property type="match status" value="1"/>
</dbReference>
<dbReference type="InterPro" id="IPR041012">
    <property type="entry name" value="GEN_chromo"/>
</dbReference>
<dbReference type="InterPro" id="IPR006086">
    <property type="entry name" value="XPG-I_dom"/>
</dbReference>
<accession>A0ABD3MN19</accession>
<dbReference type="PRINTS" id="PR00853">
    <property type="entry name" value="XPGRADSUPER"/>
</dbReference>
<gene>
    <name evidence="3" type="ORF">ACHAWU_002327</name>
</gene>
<evidence type="ECO:0000256" key="1">
    <source>
        <dbReference type="SAM" id="MobiDB-lite"/>
    </source>
</evidence>
<dbReference type="Gene3D" id="3.40.50.1010">
    <property type="entry name" value="5'-nuclease"/>
    <property type="match status" value="1"/>
</dbReference>
<feature type="region of interest" description="Disordered" evidence="1">
    <location>
        <begin position="526"/>
        <end position="601"/>
    </location>
</feature>
<dbReference type="EMBL" id="JALLBG020000096">
    <property type="protein sequence ID" value="KAL3765409.1"/>
    <property type="molecule type" value="Genomic_DNA"/>
</dbReference>
<organism evidence="3 4">
    <name type="scientific">Discostella pseudostelligera</name>
    <dbReference type="NCBI Taxonomy" id="259834"/>
    <lineage>
        <taxon>Eukaryota</taxon>
        <taxon>Sar</taxon>
        <taxon>Stramenopiles</taxon>
        <taxon>Ochrophyta</taxon>
        <taxon>Bacillariophyta</taxon>
        <taxon>Coscinodiscophyceae</taxon>
        <taxon>Thalassiosirophycidae</taxon>
        <taxon>Stephanodiscales</taxon>
        <taxon>Stephanodiscaceae</taxon>
        <taxon>Discostella</taxon>
    </lineage>
</organism>
<dbReference type="InterPro" id="IPR006084">
    <property type="entry name" value="XPG/Rad2"/>
</dbReference>
<name>A0ABD3MN19_9STRA</name>
<dbReference type="InterPro" id="IPR029060">
    <property type="entry name" value="PIN-like_dom_sf"/>
</dbReference>
<dbReference type="SUPFAM" id="SSF88723">
    <property type="entry name" value="PIN domain-like"/>
    <property type="match status" value="1"/>
</dbReference>
<feature type="domain" description="C2H2-type" evidence="2">
    <location>
        <begin position="755"/>
        <end position="775"/>
    </location>
</feature>
<comment type="caution">
    <text evidence="3">The sequence shown here is derived from an EMBL/GenBank/DDBJ whole genome shotgun (WGS) entry which is preliminary data.</text>
</comment>
<reference evidence="3 4" key="1">
    <citation type="submission" date="2024-10" db="EMBL/GenBank/DDBJ databases">
        <title>Updated reference genomes for cyclostephanoid diatoms.</title>
        <authorList>
            <person name="Roberts W.R."/>
            <person name="Alverson A.J."/>
        </authorList>
    </citation>
    <scope>NUCLEOTIDE SEQUENCE [LARGE SCALE GENOMIC DNA]</scope>
    <source>
        <strain evidence="3 4">AJA232-27</strain>
    </source>
</reference>
<dbReference type="InterPro" id="IPR013087">
    <property type="entry name" value="Znf_C2H2_type"/>
</dbReference>
<feature type="compositionally biased region" description="Basic and acidic residues" evidence="1">
    <location>
        <begin position="526"/>
        <end position="540"/>
    </location>
</feature>
<protein>
    <recommendedName>
        <fullName evidence="2">C2H2-type domain-containing protein</fullName>
    </recommendedName>
</protein>
<dbReference type="Pfam" id="PF00867">
    <property type="entry name" value="XPG_I"/>
    <property type="match status" value="1"/>
</dbReference>
<keyword evidence="4" id="KW-1185">Reference proteome</keyword>
<sequence length="813" mass="91047">MTVTSLWAALDEAGCGTPVSIHDFNLQGRRRGGVGNGSSGNPEEEKKQTILAVDLSIWICEGISSTALSTFHADPALHLVYQRATKLLKLGLGLVFVVEGQRRVFVRSAQVASSTTSSSSSSSSAFQQTTHELKSRRSGSRFWEASKRCESMLQSLGVPVVHAEAEGEALCALLNSLGLVDGVISNDGDCFLFGAKTLYTNFSSENLEHRQVMRYDISKLAFATSGNDSSTTIKLSREDLIAFGMICGSDMCGDGIPHCGHKKAVQFLHACRSVKGQQCHGGRTCLDELLSWSDIATDAAEASTETREVYVDCDDDGPCTVPLRCCSICLHSGDKLHHERHGCIECGTGPGEGCCVVSSNEKFLRSLKEKALRSRGSLAPQHIVDRYFSPNSNHVPSSLRVSLSKPYVVSPDAKSLFTTSMILKGRTKESSHEYIKSTLPKLLARLDLWDTRPRNNYVTSTSKLRYKPIPLRIEKSVVRQSWPCYEVTWSINIGVAEDEQFQFNTFECQSVVDAVRPQLVKSFHREERRKLQGRAEEERRRHFTGANVRKSHVSNRRNAQLQNQRRDATRNPQAGQRRRKRDRNFDVSRISKLPKTSADPLSSGYGLDVSLLIDNLPDASLGSDIEDIELDEQVEERDVNEGNHSPLHDDTREDDVEYYDSTEMLTDCANSSTDIYRHSWSSCTNYTNQCYSSEEDLHNILFNSSNLLDVHDALGYDDNHYSMQPEEGIVEQEYPYRQPLPSSWGEKMNSSNTECYGCDDGYLPSSELYQHGEYHSLDLNGRVFCDMGIRIEMTPILSRRWRPHRGVDFFVES</sequence>
<dbReference type="Pfam" id="PF18704">
    <property type="entry name" value="Chromo_2"/>
    <property type="match status" value="1"/>
</dbReference>
<dbReference type="Gene3D" id="1.10.150.20">
    <property type="entry name" value="5' to 3' exonuclease, C-terminal subdomain"/>
    <property type="match status" value="1"/>
</dbReference>
<dbReference type="PANTHER" id="PTHR11081">
    <property type="entry name" value="FLAP ENDONUCLEASE FAMILY MEMBER"/>
    <property type="match status" value="1"/>
</dbReference>
<evidence type="ECO:0000259" key="2">
    <source>
        <dbReference type="PROSITE" id="PS00028"/>
    </source>
</evidence>
<dbReference type="Proteomes" id="UP001530293">
    <property type="component" value="Unassembled WGS sequence"/>
</dbReference>
<dbReference type="AlphaFoldDB" id="A0ABD3MN19"/>
<proteinExistence type="predicted"/>
<evidence type="ECO:0000313" key="3">
    <source>
        <dbReference type="EMBL" id="KAL3765409.1"/>
    </source>
</evidence>
<dbReference type="SMART" id="SM00484">
    <property type="entry name" value="XPGI"/>
    <property type="match status" value="1"/>
</dbReference>